<dbReference type="InterPro" id="IPR029064">
    <property type="entry name" value="Ribosomal_eL30-like_sf"/>
</dbReference>
<reference evidence="6" key="1">
    <citation type="journal article" date="2021" name="PeerJ">
        <title>Extensive microbial diversity within the chicken gut microbiome revealed by metagenomics and culture.</title>
        <authorList>
            <person name="Gilroy R."/>
            <person name="Ravi A."/>
            <person name="Getino M."/>
            <person name="Pursley I."/>
            <person name="Horton D.L."/>
            <person name="Alikhan N.F."/>
            <person name="Baker D."/>
            <person name="Gharbi K."/>
            <person name="Hall N."/>
            <person name="Watson M."/>
            <person name="Adriaenssens E.M."/>
            <person name="Foster-Nyarko E."/>
            <person name="Jarju S."/>
            <person name="Secka A."/>
            <person name="Antonio M."/>
            <person name="Oren A."/>
            <person name="Chaudhuri R.R."/>
            <person name="La Ragione R."/>
            <person name="Hildebrand F."/>
            <person name="Pallen M.J."/>
        </authorList>
    </citation>
    <scope>NUCLEOTIDE SEQUENCE</scope>
    <source>
        <strain evidence="6">Gambia16-930</strain>
    </source>
</reference>
<dbReference type="Gene3D" id="3.40.1280.10">
    <property type="match status" value="1"/>
</dbReference>
<proteinExistence type="inferred from homology"/>
<organism evidence="6 7">
    <name type="scientific">Candidatus Onthomorpha intestinigallinarum</name>
    <dbReference type="NCBI Taxonomy" id="2840880"/>
    <lineage>
        <taxon>Bacteria</taxon>
        <taxon>Pseudomonadati</taxon>
        <taxon>Bacteroidota</taxon>
        <taxon>Bacteroidia</taxon>
        <taxon>Bacteroidales</taxon>
        <taxon>Candidatus Onthomorpha</taxon>
    </lineage>
</organism>
<dbReference type="Gene3D" id="3.30.1330.30">
    <property type="match status" value="1"/>
</dbReference>
<dbReference type="Pfam" id="PF22435">
    <property type="entry name" value="MRM3-like_sub_bind"/>
    <property type="match status" value="1"/>
</dbReference>
<evidence type="ECO:0000313" key="7">
    <source>
        <dbReference type="Proteomes" id="UP000824267"/>
    </source>
</evidence>
<keyword evidence="2 6" id="KW-0489">Methyltransferase</keyword>
<keyword evidence="3" id="KW-0808">Transferase</keyword>
<evidence type="ECO:0000256" key="3">
    <source>
        <dbReference type="ARBA" id="ARBA00022679"/>
    </source>
</evidence>
<dbReference type="CDD" id="cd18109">
    <property type="entry name" value="SpoU-like_RNA-MTase"/>
    <property type="match status" value="1"/>
</dbReference>
<dbReference type="InterPro" id="IPR053888">
    <property type="entry name" value="MRM3-like_sub_bind"/>
</dbReference>
<dbReference type="Pfam" id="PF00588">
    <property type="entry name" value="SpoU_methylase"/>
    <property type="match status" value="1"/>
</dbReference>
<dbReference type="PANTHER" id="PTHR43191">
    <property type="entry name" value="RRNA METHYLTRANSFERASE 3"/>
    <property type="match status" value="1"/>
</dbReference>
<evidence type="ECO:0000259" key="4">
    <source>
        <dbReference type="Pfam" id="PF00588"/>
    </source>
</evidence>
<feature type="domain" description="tRNA/rRNA methyltransferase SpoU type" evidence="4">
    <location>
        <begin position="133"/>
        <end position="273"/>
    </location>
</feature>
<dbReference type="GO" id="GO:0003723">
    <property type="term" value="F:RNA binding"/>
    <property type="evidence" value="ECO:0007669"/>
    <property type="project" value="InterPro"/>
</dbReference>
<dbReference type="Proteomes" id="UP000824267">
    <property type="component" value="Unassembled WGS sequence"/>
</dbReference>
<comment type="similarity">
    <text evidence="1">Belongs to the class IV-like SAM-binding methyltransferase superfamily. RNA methyltransferase TrmH family.</text>
</comment>
<gene>
    <name evidence="6" type="ORF">IAC47_03735</name>
</gene>
<protein>
    <submittedName>
        <fullName evidence="6">RNA methyltransferase</fullName>
    </submittedName>
</protein>
<evidence type="ECO:0000256" key="2">
    <source>
        <dbReference type="ARBA" id="ARBA00022603"/>
    </source>
</evidence>
<accession>A0A9D1RFL5</accession>
<dbReference type="GO" id="GO:0032259">
    <property type="term" value="P:methylation"/>
    <property type="evidence" value="ECO:0007669"/>
    <property type="project" value="UniProtKB-KW"/>
</dbReference>
<reference evidence="6" key="2">
    <citation type="submission" date="2021-04" db="EMBL/GenBank/DDBJ databases">
        <authorList>
            <person name="Gilroy R."/>
        </authorList>
    </citation>
    <scope>NUCLEOTIDE SEQUENCE</scope>
    <source>
        <strain evidence="6">Gambia16-930</strain>
    </source>
</reference>
<dbReference type="GO" id="GO:0008173">
    <property type="term" value="F:RNA methyltransferase activity"/>
    <property type="evidence" value="ECO:0007669"/>
    <property type="project" value="InterPro"/>
</dbReference>
<feature type="domain" description="MRM3-like substrate binding" evidence="5">
    <location>
        <begin position="5"/>
        <end position="115"/>
    </location>
</feature>
<dbReference type="PANTHER" id="PTHR43191:SF2">
    <property type="entry name" value="RRNA METHYLTRANSFERASE 3, MITOCHONDRIAL"/>
    <property type="match status" value="1"/>
</dbReference>
<evidence type="ECO:0000313" key="6">
    <source>
        <dbReference type="EMBL" id="HIW87366.1"/>
    </source>
</evidence>
<name>A0A9D1RFL5_9BACT</name>
<dbReference type="InterPro" id="IPR051259">
    <property type="entry name" value="rRNA_Methyltransferase"/>
</dbReference>
<dbReference type="AlphaFoldDB" id="A0A9D1RFL5"/>
<dbReference type="InterPro" id="IPR001537">
    <property type="entry name" value="SpoU_MeTrfase"/>
</dbReference>
<sequence length="280" mass="32034">MLSKNQIKALTRYRQDKYRKEDNVFVVEGCKLAQEVLQSGLEVEAVYATRSWIGRNSFEQWALTESNSMKTDSEKKKTESRFDFTDSKKRFLPSLVEVTQEELERISLLSTPNDVYCLVRRPERVPDYRHDGLTLVLDGIRDPGNLGTIIRLADWFAIDRVICSKDCVDMYNPKTVQSTMGSLFRVEVFYCDLEDFFKRLPSGLDVYGSLVEEGDSVYGQRLSDNAVLVIGSESHGISERVRKYINRSLNIPCFKHGNRPESLNAAMACAVLLSEFRRNG</sequence>
<evidence type="ECO:0000259" key="5">
    <source>
        <dbReference type="Pfam" id="PF22435"/>
    </source>
</evidence>
<dbReference type="SUPFAM" id="SSF75217">
    <property type="entry name" value="alpha/beta knot"/>
    <property type="match status" value="1"/>
</dbReference>
<dbReference type="GO" id="GO:0006396">
    <property type="term" value="P:RNA processing"/>
    <property type="evidence" value="ECO:0007669"/>
    <property type="project" value="InterPro"/>
</dbReference>
<evidence type="ECO:0000256" key="1">
    <source>
        <dbReference type="ARBA" id="ARBA00007228"/>
    </source>
</evidence>
<dbReference type="EMBL" id="DXGG01000126">
    <property type="protein sequence ID" value="HIW87366.1"/>
    <property type="molecule type" value="Genomic_DNA"/>
</dbReference>
<dbReference type="InterPro" id="IPR029028">
    <property type="entry name" value="Alpha/beta_knot_MTases"/>
</dbReference>
<comment type="caution">
    <text evidence="6">The sequence shown here is derived from an EMBL/GenBank/DDBJ whole genome shotgun (WGS) entry which is preliminary data.</text>
</comment>
<dbReference type="SUPFAM" id="SSF55315">
    <property type="entry name" value="L30e-like"/>
    <property type="match status" value="1"/>
</dbReference>
<dbReference type="InterPro" id="IPR029026">
    <property type="entry name" value="tRNA_m1G_MTases_N"/>
</dbReference>